<proteinExistence type="predicted"/>
<protein>
    <submittedName>
        <fullName evidence="1">Uncharacterized protein</fullName>
    </submittedName>
</protein>
<dbReference type="EnsemblMetazoa" id="PPAI010700-RA">
    <property type="protein sequence ID" value="PPAI010700-PA"/>
    <property type="gene ID" value="PPAI010700"/>
</dbReference>
<dbReference type="VEuPathDB" id="VectorBase:PPAPM1_000998"/>
<sequence>MKPIQRFTPMRPPMNSNIVVLKHTPKPPQTKIISPQPYVVKRTAVRTSTITSTVVTKTVSPAGQTQQRVILTPSSAVQQH</sequence>
<organism evidence="1 2">
    <name type="scientific">Phlebotomus papatasi</name>
    <name type="common">Sandfly</name>
    <dbReference type="NCBI Taxonomy" id="29031"/>
    <lineage>
        <taxon>Eukaryota</taxon>
        <taxon>Metazoa</taxon>
        <taxon>Ecdysozoa</taxon>
        <taxon>Arthropoda</taxon>
        <taxon>Hexapoda</taxon>
        <taxon>Insecta</taxon>
        <taxon>Pterygota</taxon>
        <taxon>Neoptera</taxon>
        <taxon>Endopterygota</taxon>
        <taxon>Diptera</taxon>
        <taxon>Nematocera</taxon>
        <taxon>Psychodoidea</taxon>
        <taxon>Psychodidae</taxon>
        <taxon>Phlebotomus</taxon>
        <taxon>Phlebotomus</taxon>
    </lineage>
</organism>
<dbReference type="EMBL" id="AJVK01019006">
    <property type="status" value="NOT_ANNOTATED_CDS"/>
    <property type="molecule type" value="Genomic_DNA"/>
</dbReference>
<dbReference type="EMBL" id="AJVK01019005">
    <property type="status" value="NOT_ANNOTATED_CDS"/>
    <property type="molecule type" value="Genomic_DNA"/>
</dbReference>
<reference evidence="1" key="1">
    <citation type="submission" date="2022-08" db="UniProtKB">
        <authorList>
            <consortium name="EnsemblMetazoa"/>
        </authorList>
    </citation>
    <scope>IDENTIFICATION</scope>
    <source>
        <strain evidence="1">Israel</strain>
    </source>
</reference>
<name>A0A1B0DQB0_PHLPP</name>
<dbReference type="Proteomes" id="UP000092462">
    <property type="component" value="Unassembled WGS sequence"/>
</dbReference>
<dbReference type="VEuPathDB" id="VectorBase:PPAI010700"/>
<accession>A0A1B0DQB0</accession>
<evidence type="ECO:0000313" key="2">
    <source>
        <dbReference type="Proteomes" id="UP000092462"/>
    </source>
</evidence>
<evidence type="ECO:0000313" key="1">
    <source>
        <dbReference type="EnsemblMetazoa" id="PPAI010700-PA"/>
    </source>
</evidence>
<keyword evidence="2" id="KW-1185">Reference proteome</keyword>
<dbReference type="AlphaFoldDB" id="A0A1B0DQB0"/>